<evidence type="ECO:0000256" key="4">
    <source>
        <dbReference type="ARBA" id="ARBA00023284"/>
    </source>
</evidence>
<feature type="domain" description="Thioredoxin" evidence="6">
    <location>
        <begin position="75"/>
        <end position="262"/>
    </location>
</feature>
<dbReference type="PANTHER" id="PTHR13887:SF14">
    <property type="entry name" value="DISULFIDE BOND FORMATION PROTEIN D"/>
    <property type="match status" value="1"/>
</dbReference>
<dbReference type="InterPro" id="IPR036249">
    <property type="entry name" value="Thioredoxin-like_sf"/>
</dbReference>
<evidence type="ECO:0000256" key="2">
    <source>
        <dbReference type="ARBA" id="ARBA00023002"/>
    </source>
</evidence>
<evidence type="ECO:0000313" key="7">
    <source>
        <dbReference type="EMBL" id="MEF3365422.1"/>
    </source>
</evidence>
<dbReference type="PROSITE" id="PS51352">
    <property type="entry name" value="THIOREDOXIN_2"/>
    <property type="match status" value="1"/>
</dbReference>
<proteinExistence type="predicted"/>
<feature type="signal peptide" evidence="5">
    <location>
        <begin position="1"/>
        <end position="37"/>
    </location>
</feature>
<reference evidence="7 8" key="1">
    <citation type="submission" date="2024-02" db="EMBL/GenBank/DDBJ databases">
        <authorList>
            <person name="Grouzdev D."/>
        </authorList>
    </citation>
    <scope>NUCLEOTIDE SEQUENCE [LARGE SCALE GENOMIC DNA]</scope>
    <source>
        <strain evidence="7 8">9N</strain>
    </source>
</reference>
<dbReference type="InterPro" id="IPR017937">
    <property type="entry name" value="Thioredoxin_CS"/>
</dbReference>
<keyword evidence="1 5" id="KW-0732">Signal</keyword>
<dbReference type="CDD" id="cd03023">
    <property type="entry name" value="DsbA_Com1_like"/>
    <property type="match status" value="1"/>
</dbReference>
<dbReference type="EMBL" id="JAZHYN010000005">
    <property type="protein sequence ID" value="MEF3365422.1"/>
    <property type="molecule type" value="Genomic_DNA"/>
</dbReference>
<keyword evidence="2" id="KW-0560">Oxidoreductase</keyword>
<dbReference type="InterPro" id="IPR041205">
    <property type="entry name" value="ScsC_N"/>
</dbReference>
<evidence type="ECO:0000256" key="1">
    <source>
        <dbReference type="ARBA" id="ARBA00022729"/>
    </source>
</evidence>
<sequence length="268" mass="28924">MRFAPFPSRLAAPMRAAAIALACALALSFAGAPPARASTDFSAAQKTDIEKIVHDYLLSNPDVIKEAIEELEKRQKVAEAATREKAVNAHAEKILHSANQAVVGNPDGDVTLVEFFDYNCGYCKQSLDAIAKLIESDPKLRVVLKDFPILGPDSVEVAKLATAARMQLDSKKFWDFHRKLLSTRGHIGKAQALAAAKDVGADMARLEKDAAKPETQAALKEVATLADQLRFDGTPSWVIGQEAIVGGLPYAQLKTKVDNVRKCGKSVC</sequence>
<dbReference type="RefSeq" id="WP_332080328.1">
    <property type="nucleotide sequence ID" value="NZ_JAZHYN010000005.1"/>
</dbReference>
<dbReference type="Pfam" id="PF18312">
    <property type="entry name" value="ScsC_N"/>
    <property type="match status" value="1"/>
</dbReference>
<dbReference type="Proteomes" id="UP001350748">
    <property type="component" value="Unassembled WGS sequence"/>
</dbReference>
<keyword evidence="4" id="KW-0676">Redox-active center</keyword>
<feature type="chain" id="PRO_5046237602" evidence="5">
    <location>
        <begin position="38"/>
        <end position="268"/>
    </location>
</feature>
<dbReference type="InterPro" id="IPR013766">
    <property type="entry name" value="Thioredoxin_domain"/>
</dbReference>
<name>A0ABU7XEE3_9HYPH</name>
<accession>A0ABU7XEE3</accession>
<dbReference type="PROSITE" id="PS00194">
    <property type="entry name" value="THIOREDOXIN_1"/>
    <property type="match status" value="1"/>
</dbReference>
<evidence type="ECO:0000259" key="6">
    <source>
        <dbReference type="PROSITE" id="PS51352"/>
    </source>
</evidence>
<gene>
    <name evidence="7" type="ORF">V3H18_02625</name>
</gene>
<dbReference type="Pfam" id="PF01323">
    <property type="entry name" value="DSBA"/>
    <property type="match status" value="1"/>
</dbReference>
<dbReference type="SUPFAM" id="SSF52833">
    <property type="entry name" value="Thioredoxin-like"/>
    <property type="match status" value="1"/>
</dbReference>
<dbReference type="Gene3D" id="3.40.30.10">
    <property type="entry name" value="Glutaredoxin"/>
    <property type="match status" value="1"/>
</dbReference>
<keyword evidence="8" id="KW-1185">Reference proteome</keyword>
<evidence type="ECO:0000256" key="5">
    <source>
        <dbReference type="SAM" id="SignalP"/>
    </source>
</evidence>
<evidence type="ECO:0000256" key="3">
    <source>
        <dbReference type="ARBA" id="ARBA00023157"/>
    </source>
</evidence>
<organism evidence="7 8">
    <name type="scientific">Methylocystis borbori</name>
    <dbReference type="NCBI Taxonomy" id="3118750"/>
    <lineage>
        <taxon>Bacteria</taxon>
        <taxon>Pseudomonadati</taxon>
        <taxon>Pseudomonadota</taxon>
        <taxon>Alphaproteobacteria</taxon>
        <taxon>Hyphomicrobiales</taxon>
        <taxon>Methylocystaceae</taxon>
        <taxon>Methylocystis</taxon>
    </lineage>
</organism>
<protein>
    <submittedName>
        <fullName evidence="7">DsbA family protein</fullName>
    </submittedName>
</protein>
<keyword evidence="3" id="KW-1015">Disulfide bond</keyword>
<comment type="caution">
    <text evidence="7">The sequence shown here is derived from an EMBL/GenBank/DDBJ whole genome shotgun (WGS) entry which is preliminary data.</text>
</comment>
<dbReference type="PANTHER" id="PTHR13887">
    <property type="entry name" value="GLUTATHIONE S-TRANSFERASE KAPPA"/>
    <property type="match status" value="1"/>
</dbReference>
<evidence type="ECO:0000313" key="8">
    <source>
        <dbReference type="Proteomes" id="UP001350748"/>
    </source>
</evidence>
<dbReference type="InterPro" id="IPR001853">
    <property type="entry name" value="DSBA-like_thioredoxin_dom"/>
</dbReference>